<dbReference type="OrthoDB" id="812569at2"/>
<evidence type="ECO:0000313" key="2">
    <source>
        <dbReference type="Proteomes" id="UP000217736"/>
    </source>
</evidence>
<dbReference type="Pfam" id="PF00561">
    <property type="entry name" value="Abhydrolase_1"/>
    <property type="match status" value="1"/>
</dbReference>
<protein>
    <submittedName>
        <fullName evidence="1">Hydrolase</fullName>
    </submittedName>
</protein>
<dbReference type="EMBL" id="AP018164">
    <property type="protein sequence ID" value="BAX94269.1"/>
    <property type="molecule type" value="Genomic_DNA"/>
</dbReference>
<dbReference type="KEGG" id="mshg:MSG_04148"/>
<dbReference type="PRINTS" id="PR00412">
    <property type="entry name" value="EPOXHYDRLASE"/>
</dbReference>
<dbReference type="SUPFAM" id="SSF53474">
    <property type="entry name" value="alpha/beta-Hydrolases"/>
    <property type="match status" value="1"/>
</dbReference>
<dbReference type="InterPro" id="IPR000639">
    <property type="entry name" value="Epox_hydrolase-like"/>
</dbReference>
<dbReference type="PRINTS" id="PR00111">
    <property type="entry name" value="ABHYDROLASE"/>
</dbReference>
<dbReference type="InterPro" id="IPR029058">
    <property type="entry name" value="AB_hydrolase_fold"/>
</dbReference>
<accession>A0A1Z4EMQ7</accession>
<dbReference type="Proteomes" id="UP000217736">
    <property type="component" value="Chromosome"/>
</dbReference>
<proteinExistence type="predicted"/>
<dbReference type="GO" id="GO:0016787">
    <property type="term" value="F:hydrolase activity"/>
    <property type="evidence" value="ECO:0007669"/>
    <property type="project" value="UniProtKB-KW"/>
</dbReference>
<organism evidence="1 2">
    <name type="scientific">Mycobacterium shigaense</name>
    <dbReference type="NCBI Taxonomy" id="722731"/>
    <lineage>
        <taxon>Bacteria</taxon>
        <taxon>Bacillati</taxon>
        <taxon>Actinomycetota</taxon>
        <taxon>Actinomycetes</taxon>
        <taxon>Mycobacteriales</taxon>
        <taxon>Mycobacteriaceae</taxon>
        <taxon>Mycobacterium</taxon>
        <taxon>Mycobacterium simiae complex</taxon>
    </lineage>
</organism>
<sequence>MASEFEALLEAHRSAGHFVDVDGVRTFVRDEGAGEVPVVCVHGVPVSSYLWRKLLPELSARGLRGVAPDFPGLGLSARPVDLDYSWTGLGKHLRKTLDALDIQRFHLVVHDIGGPVGLEVAARVPERVASLTILNTMVEVHTFRKPWPMRPFAWPVLDWVWLNAGRGPVFRKLMRLTGLSPQTRITDDEIAVHQSLLLGSDGAQAFRKIMRGFETTRVKTDFYAQALSNAPYPVQVLWGVDDPLLKIGKYGLIAARFAGVDRPTPVPGRHFFPEDSAAEIADHIVRLTR</sequence>
<name>A0A1Z4EMQ7_9MYCO</name>
<dbReference type="InterPro" id="IPR000073">
    <property type="entry name" value="AB_hydrolase_1"/>
</dbReference>
<dbReference type="PANTHER" id="PTHR43798">
    <property type="entry name" value="MONOACYLGLYCEROL LIPASE"/>
    <property type="match status" value="1"/>
</dbReference>
<reference evidence="2" key="1">
    <citation type="submission" date="2017-06" db="EMBL/GenBank/DDBJ databases">
        <title>Complete Genome Sequence of Mycobacterium shigaense.</title>
        <authorList>
            <person name="Fukano H."/>
            <person name="Yoshida M."/>
            <person name="Kazumi Y."/>
            <person name="Ogura Y."/>
            <person name="Mitarai S."/>
            <person name="Hayashi T."/>
            <person name="Hoshino Y."/>
        </authorList>
    </citation>
    <scope>NUCLEOTIDE SEQUENCE [LARGE SCALE GENOMIC DNA]</scope>
    <source>
        <strain evidence="2">UN-152</strain>
    </source>
</reference>
<keyword evidence="2" id="KW-1185">Reference proteome</keyword>
<evidence type="ECO:0000313" key="1">
    <source>
        <dbReference type="EMBL" id="BAX94269.1"/>
    </source>
</evidence>
<dbReference type="InterPro" id="IPR050266">
    <property type="entry name" value="AB_hydrolase_sf"/>
</dbReference>
<dbReference type="Gene3D" id="3.40.50.1820">
    <property type="entry name" value="alpha/beta hydrolase"/>
    <property type="match status" value="1"/>
</dbReference>
<dbReference type="GO" id="GO:0016020">
    <property type="term" value="C:membrane"/>
    <property type="evidence" value="ECO:0007669"/>
    <property type="project" value="TreeGrafter"/>
</dbReference>
<gene>
    <name evidence="1" type="ORF">MSG_04148</name>
</gene>
<dbReference type="PANTHER" id="PTHR43798:SF33">
    <property type="entry name" value="HYDROLASE, PUTATIVE (AFU_ORTHOLOGUE AFUA_2G14860)-RELATED"/>
    <property type="match status" value="1"/>
</dbReference>
<dbReference type="RefSeq" id="WP_096442543.1">
    <property type="nucleotide sequence ID" value="NZ_AP018164.1"/>
</dbReference>
<keyword evidence="1" id="KW-0378">Hydrolase</keyword>
<dbReference type="AlphaFoldDB" id="A0A1Z4EMQ7"/>